<name>A0A9X2FJZ7_9LACO</name>
<dbReference type="Gene3D" id="3.55.50.40">
    <property type="match status" value="1"/>
</dbReference>
<feature type="domain" description="Peptidase S74" evidence="1">
    <location>
        <begin position="989"/>
        <end position="1086"/>
    </location>
</feature>
<dbReference type="RefSeq" id="WP_253358726.1">
    <property type="nucleotide sequence ID" value="NZ_JAIULA010000001.1"/>
</dbReference>
<proteinExistence type="predicted"/>
<evidence type="ECO:0000259" key="1">
    <source>
        <dbReference type="PROSITE" id="PS51688"/>
    </source>
</evidence>
<reference evidence="2 3" key="1">
    <citation type="journal article" date="2023" name="Int. J. Syst. Evol. Microbiol.">
        <title>Ligilactobacillus ubinensis sp. nov., a novel species isolated from the wild ferment of a durian fruit (Durio zibethinus).</title>
        <authorList>
            <person name="Heng Y.C."/>
            <person name="Menon N."/>
            <person name="Chen B."/>
            <person name="Loo B.Z.L."/>
            <person name="Wong G.W.J."/>
            <person name="Lim A.C.H."/>
            <person name="Silvaraju S."/>
            <person name="Kittelmann S."/>
        </authorList>
    </citation>
    <scope>NUCLEOTIDE SEQUENCE [LARGE SCALE GENOMIC DNA]</scope>
    <source>
        <strain evidence="2 3">WILCCON 0076</strain>
    </source>
</reference>
<keyword evidence="3" id="KW-1185">Reference proteome</keyword>
<dbReference type="AlphaFoldDB" id="A0A9X2FJZ7"/>
<dbReference type="InterPro" id="IPR030392">
    <property type="entry name" value="S74_ICA"/>
</dbReference>
<dbReference type="EMBL" id="JAIULA010000001">
    <property type="protein sequence ID" value="MCP0885923.1"/>
    <property type="molecule type" value="Genomic_DNA"/>
</dbReference>
<sequence length="1093" mass="117570">MTLFYDKDGNGFIARTTFTREIDTSGNISISGTIFEGDDVLQNVGYGWSFKFQDEKYVISYTKLNDEDNTVEFDAVHKFLWDFSKSMFYETWNGSHTFVAYLNALFDDSGYTYDLQTTVAAFEKENWGMKSKADLLSDIIDQADVELSISGTKVTIKESIGADLTSIARYGVNLSDLIEENSISDFATHGKGFGEYYDENDTSKGRLTVEYTSDLATTYGILDVEPIADEKYSIAANLLAAVKKKVDATFAVSLSLNMYDLENAGYPNYDSPEVGDWILAIDEKLNFKRKVRIVKLKEEFNANEKRIGYTVTAGDLSQAEQLQSVQSSTASAIQQLQSDVITVYYAANGKNRTFTGTDDPNTLSLTDLIANDIYWRTNGNYKELWIYDGTRWNQEISDATGVEISKNVATAMADSDKATQDANTAVSGASSALAKAQTSIDTANTASDTATAVQEQVTTLKGGSTITLAELENGLATKISSDEFTSYKTQTDNALINKVSSTDFASYQTQTDSAIQQRITTTNAQALVTTTANEWSANLSALQDQVNNSAVGTNLAVGTSNVLATGSYGTWGQSNTVLQTTGMTLTSGTTYTARVYVTGCDIDTNLCIRVYNGSSQLKIYAGNKVSANTSGYSTVTFTATDNVTGNQVYGTVSYTASQSASHTISWKEFKLEKGSVATDWCLAPSEQATTVALTAVNTALTSAINLRVQKNDVINQINISTESILIGGSKVHITGSTTIDDAIITSAMIDSLSASKLTAGTIDASQITVLNLDASSIVSGTLTGIRIMQTGTAFNATISGGTISIQNSAGTFLAKFGPSLDSNYVPNGAYIVNGEGQIFSINQGNSDGSKSMALVQVPSDSTFDSPHVNIYNARIGFSGSQTFIGNWFTNPNSQNAIVGNGGVALMAASDNAWTSNSGTILINAKPGSVDINVAMYPKQLVAISGRTYALGGITMRNNQAILVDTGNLWVQTESTDPANVHALSFINSSLLSLKKVSTALTKDKAREAIKSVDIMEYQYISEIERGDTKVYATPIIDDVNDKPEYTIPYDWMSADGTGRDDGTAIGYTIVAVQDLYDKIDDLQSQITKLKGAA</sequence>
<gene>
    <name evidence="2" type="ORF">LB941_01060</name>
</gene>
<protein>
    <submittedName>
        <fullName evidence="2">Phage tail protein</fullName>
    </submittedName>
</protein>
<dbReference type="InterPro" id="IPR010572">
    <property type="entry name" value="Tail_dom"/>
</dbReference>
<organism evidence="2 3">
    <name type="scientific">Ligilactobacillus ubinensis</name>
    <dbReference type="NCBI Taxonomy" id="2876789"/>
    <lineage>
        <taxon>Bacteria</taxon>
        <taxon>Bacillati</taxon>
        <taxon>Bacillota</taxon>
        <taxon>Bacilli</taxon>
        <taxon>Lactobacillales</taxon>
        <taxon>Lactobacillaceae</taxon>
        <taxon>Ligilactobacillus</taxon>
    </lineage>
</organism>
<comment type="caution">
    <text evidence="2">The sequence shown here is derived from an EMBL/GenBank/DDBJ whole genome shotgun (WGS) entry which is preliminary data.</text>
</comment>
<accession>A0A9X2FJZ7</accession>
<evidence type="ECO:0000313" key="2">
    <source>
        <dbReference type="EMBL" id="MCP0885923.1"/>
    </source>
</evidence>
<dbReference type="Proteomes" id="UP001139006">
    <property type="component" value="Unassembled WGS sequence"/>
</dbReference>
<evidence type="ECO:0000313" key="3">
    <source>
        <dbReference type="Proteomes" id="UP001139006"/>
    </source>
</evidence>
<dbReference type="PROSITE" id="PS51688">
    <property type="entry name" value="ICA"/>
    <property type="match status" value="1"/>
</dbReference>
<dbReference type="Pfam" id="PF06605">
    <property type="entry name" value="Prophage_tail"/>
    <property type="match status" value="1"/>
</dbReference>